<dbReference type="Pfam" id="PF07766">
    <property type="entry name" value="LETM1_RBD"/>
    <property type="match status" value="1"/>
</dbReference>
<name>A0A6I9RKU3_ELAGV</name>
<feature type="compositionally biased region" description="Acidic residues" evidence="8">
    <location>
        <begin position="119"/>
        <end position="128"/>
    </location>
</feature>
<evidence type="ECO:0000256" key="6">
    <source>
        <dbReference type="ARBA" id="ARBA00023136"/>
    </source>
</evidence>
<reference evidence="12" key="1">
    <citation type="submission" date="2025-08" db="UniProtKB">
        <authorList>
            <consortium name="RefSeq"/>
        </authorList>
    </citation>
    <scope>IDENTIFICATION</scope>
</reference>
<dbReference type="InterPro" id="IPR044202">
    <property type="entry name" value="LETM1/MDM38-like"/>
</dbReference>
<evidence type="ECO:0000256" key="5">
    <source>
        <dbReference type="ARBA" id="ARBA00023128"/>
    </source>
</evidence>
<gene>
    <name evidence="12" type="primary">LOC105049846</name>
</gene>
<evidence type="ECO:0000313" key="11">
    <source>
        <dbReference type="Proteomes" id="UP000504607"/>
    </source>
</evidence>
<keyword evidence="2 9" id="KW-0812">Transmembrane</keyword>
<keyword evidence="5 7" id="KW-0496">Mitochondrion</keyword>
<dbReference type="Proteomes" id="UP000504607">
    <property type="component" value="Chromosome 8"/>
</dbReference>
<evidence type="ECO:0000256" key="3">
    <source>
        <dbReference type="ARBA" id="ARBA00022792"/>
    </source>
</evidence>
<sequence length="408" mass="46757">MASRAILSSRRYLSRHLNVPGRSCWICSSLYNSDARALHQFPEHRSVDTESRSEREGVFISKENLRGLSDIGFFKLPSHGISVISGNYWRTEIVLPLGVRGLTPSVRAASTATARQPEMDDGNEDNEDPEHKHRKEASAEECDQAVEGLSTAKAKAKAKQLQESQRTAQTIIKKIWAKLLGVGPALRAVASMSSADWAIKFRHWKDEFVSALQHYWLGLKLLWADIRISSRLLVKLAGGKNISRRERQQLTRTTADIFRLVPFAVFILVPFMEFLLPVFLKLFPNMLPSTFQDKMKEQEALKRRLKARIEYAKFLQDTVKEMAKEIKNSHSGEIKQTAEDLDEFLNKVRTGARVSNDEILSFAKLFNDELTLDNISRPRLVNMCKYMGIPPYGTDNYLRFMLRRKLRW</sequence>
<evidence type="ECO:0000256" key="1">
    <source>
        <dbReference type="ARBA" id="ARBA00004434"/>
    </source>
</evidence>
<dbReference type="GO" id="GO:0043022">
    <property type="term" value="F:ribosome binding"/>
    <property type="evidence" value="ECO:0007669"/>
    <property type="project" value="InterPro"/>
</dbReference>
<evidence type="ECO:0000259" key="10">
    <source>
        <dbReference type="PROSITE" id="PS51758"/>
    </source>
</evidence>
<proteinExistence type="predicted"/>
<dbReference type="GO" id="GO:0030003">
    <property type="term" value="P:intracellular monoatomic cation homeostasis"/>
    <property type="evidence" value="ECO:0007669"/>
    <property type="project" value="TreeGrafter"/>
</dbReference>
<evidence type="ECO:0000256" key="7">
    <source>
        <dbReference type="PROSITE-ProRule" id="PRU01094"/>
    </source>
</evidence>
<keyword evidence="11" id="KW-1185">Reference proteome</keyword>
<accession>A0A6I9RKU3</accession>
<evidence type="ECO:0000256" key="8">
    <source>
        <dbReference type="SAM" id="MobiDB-lite"/>
    </source>
</evidence>
<keyword evidence="4 9" id="KW-1133">Transmembrane helix</keyword>
<feature type="transmembrane region" description="Helical" evidence="9">
    <location>
        <begin position="257"/>
        <end position="280"/>
    </location>
</feature>
<dbReference type="GO" id="GO:0005743">
    <property type="term" value="C:mitochondrial inner membrane"/>
    <property type="evidence" value="ECO:0007669"/>
    <property type="project" value="UniProtKB-SubCell"/>
</dbReference>
<dbReference type="InParanoid" id="A0A6I9RKU3"/>
<dbReference type="PANTHER" id="PTHR14009">
    <property type="entry name" value="LEUCINE ZIPPER-EF-HAND CONTAINING TRANSMEMBRANE PROTEIN"/>
    <property type="match status" value="1"/>
</dbReference>
<feature type="domain" description="Letm1 RBD" evidence="10">
    <location>
        <begin position="303"/>
        <end position="408"/>
    </location>
</feature>
<dbReference type="AlphaFoldDB" id="A0A6I9RKU3"/>
<organism evidence="11 12">
    <name type="scientific">Elaeis guineensis var. tenera</name>
    <name type="common">Oil palm</name>
    <dbReference type="NCBI Taxonomy" id="51953"/>
    <lineage>
        <taxon>Eukaryota</taxon>
        <taxon>Viridiplantae</taxon>
        <taxon>Streptophyta</taxon>
        <taxon>Embryophyta</taxon>
        <taxon>Tracheophyta</taxon>
        <taxon>Spermatophyta</taxon>
        <taxon>Magnoliopsida</taxon>
        <taxon>Liliopsida</taxon>
        <taxon>Arecaceae</taxon>
        <taxon>Arecoideae</taxon>
        <taxon>Cocoseae</taxon>
        <taxon>Elaeidinae</taxon>
        <taxon>Elaeis</taxon>
    </lineage>
</organism>
<protein>
    <submittedName>
        <fullName evidence="12">Mitochondrial proton/calcium exchanger protein</fullName>
    </submittedName>
</protein>
<keyword evidence="6 9" id="KW-0472">Membrane</keyword>
<feature type="region of interest" description="Disordered" evidence="8">
    <location>
        <begin position="108"/>
        <end position="140"/>
    </location>
</feature>
<evidence type="ECO:0000256" key="4">
    <source>
        <dbReference type="ARBA" id="ARBA00022989"/>
    </source>
</evidence>
<evidence type="ECO:0000313" key="12">
    <source>
        <dbReference type="RefSeq" id="XP_010927919.1"/>
    </source>
</evidence>
<dbReference type="PANTHER" id="PTHR14009:SF1">
    <property type="entry name" value="MITOCHONDRIAL PROTON_CALCIUM EXCHANGER PROTEIN"/>
    <property type="match status" value="1"/>
</dbReference>
<keyword evidence="3" id="KW-0999">Mitochondrion inner membrane</keyword>
<evidence type="ECO:0000256" key="9">
    <source>
        <dbReference type="SAM" id="Phobius"/>
    </source>
</evidence>
<dbReference type="OrthoDB" id="275278at2759"/>
<dbReference type="RefSeq" id="XP_010927919.1">
    <property type="nucleotide sequence ID" value="XM_010929617.3"/>
</dbReference>
<comment type="subcellular location">
    <subcellularLocation>
        <location evidence="1">Mitochondrion inner membrane</location>
        <topology evidence="1">Single-pass membrane protein</topology>
    </subcellularLocation>
</comment>
<dbReference type="PROSITE" id="PS51758">
    <property type="entry name" value="LETM1_RBD"/>
    <property type="match status" value="1"/>
</dbReference>
<evidence type="ECO:0000256" key="2">
    <source>
        <dbReference type="ARBA" id="ARBA00022692"/>
    </source>
</evidence>
<dbReference type="InterPro" id="IPR033122">
    <property type="entry name" value="LETM1-like_RBD"/>
</dbReference>